<feature type="compositionally biased region" description="Low complexity" evidence="1">
    <location>
        <begin position="114"/>
        <end position="127"/>
    </location>
</feature>
<feature type="region of interest" description="Disordered" evidence="1">
    <location>
        <begin position="1"/>
        <end position="45"/>
    </location>
</feature>
<feature type="non-terminal residue" evidence="2">
    <location>
        <position position="171"/>
    </location>
</feature>
<feature type="non-terminal residue" evidence="2">
    <location>
        <position position="1"/>
    </location>
</feature>
<protein>
    <submittedName>
        <fullName evidence="2">Uncharacterized protein</fullName>
    </submittedName>
</protein>
<feature type="compositionally biased region" description="Acidic residues" evidence="1">
    <location>
        <begin position="27"/>
        <end position="39"/>
    </location>
</feature>
<proteinExistence type="predicted"/>
<organism evidence="2 3">
    <name type="scientific">Polarella glacialis</name>
    <name type="common">Dinoflagellate</name>
    <dbReference type="NCBI Taxonomy" id="89957"/>
    <lineage>
        <taxon>Eukaryota</taxon>
        <taxon>Sar</taxon>
        <taxon>Alveolata</taxon>
        <taxon>Dinophyceae</taxon>
        <taxon>Suessiales</taxon>
        <taxon>Suessiaceae</taxon>
        <taxon>Polarella</taxon>
    </lineage>
</organism>
<evidence type="ECO:0000313" key="2">
    <source>
        <dbReference type="EMBL" id="CAE8642772.1"/>
    </source>
</evidence>
<feature type="compositionally biased region" description="Basic and acidic residues" evidence="1">
    <location>
        <begin position="7"/>
        <end position="19"/>
    </location>
</feature>
<accession>A0A813HZD1</accession>
<evidence type="ECO:0000313" key="3">
    <source>
        <dbReference type="Proteomes" id="UP000654075"/>
    </source>
</evidence>
<sequence>ADGAGELDGKSATNKDKDAAAAVGEDAAGEDDDIEEAEEEMSKAAAAQLGGSAALERHYLPGIVLPFGGFSARLRPYQAQAVYWMWQQENPTTKLSSLYMNSTPHVELEDAGDPRSPAAGRSSSSGALATQPSGERQLHPMWDEYELSQATGPLPGGRESAAFLYHHRTTG</sequence>
<dbReference type="EMBL" id="CAJNNV010033204">
    <property type="protein sequence ID" value="CAE8642772.1"/>
    <property type="molecule type" value="Genomic_DNA"/>
</dbReference>
<dbReference type="Proteomes" id="UP000654075">
    <property type="component" value="Unassembled WGS sequence"/>
</dbReference>
<name>A0A813HZD1_POLGL</name>
<reference evidence="2" key="1">
    <citation type="submission" date="2021-02" db="EMBL/GenBank/DDBJ databases">
        <authorList>
            <person name="Dougan E. K."/>
            <person name="Rhodes N."/>
            <person name="Thang M."/>
            <person name="Chan C."/>
        </authorList>
    </citation>
    <scope>NUCLEOTIDE SEQUENCE</scope>
</reference>
<comment type="caution">
    <text evidence="2">The sequence shown here is derived from an EMBL/GenBank/DDBJ whole genome shotgun (WGS) entry which is preliminary data.</text>
</comment>
<feature type="region of interest" description="Disordered" evidence="1">
    <location>
        <begin position="106"/>
        <end position="171"/>
    </location>
</feature>
<dbReference type="OrthoDB" id="448448at2759"/>
<dbReference type="AlphaFoldDB" id="A0A813HZD1"/>
<keyword evidence="3" id="KW-1185">Reference proteome</keyword>
<evidence type="ECO:0000256" key="1">
    <source>
        <dbReference type="SAM" id="MobiDB-lite"/>
    </source>
</evidence>
<gene>
    <name evidence="2" type="ORF">PGLA1383_LOCUS57180</name>
</gene>